<dbReference type="InterPro" id="IPR029098">
    <property type="entry name" value="Acetyltransf_C"/>
</dbReference>
<protein>
    <recommendedName>
        <fullName evidence="7">UDP N-acetylglucosamine O-acyltransferase C-terminal domain-containing protein</fullName>
    </recommendedName>
</protein>
<dbReference type="InterPro" id="IPR037157">
    <property type="entry name" value="Acetyltransf_C_sf"/>
</dbReference>
<dbReference type="GO" id="GO:0008780">
    <property type="term" value="F:acyl-[acyl-carrier-protein]-UDP-N-acetylglucosamine O-acyltransferase activity"/>
    <property type="evidence" value="ECO:0007669"/>
    <property type="project" value="InterPro"/>
</dbReference>
<evidence type="ECO:0000256" key="3">
    <source>
        <dbReference type="ARBA" id="ARBA00022679"/>
    </source>
</evidence>
<dbReference type="Gene3D" id="1.20.1180.10">
    <property type="entry name" value="Udp N-acetylglucosamine O-acyltransferase, C-terminal domain"/>
    <property type="match status" value="1"/>
</dbReference>
<comment type="caution">
    <text evidence="8">The sequence shown here is derived from an EMBL/GenBank/DDBJ whole genome shotgun (WGS) entry which is preliminary data.</text>
</comment>
<organism evidence="8">
    <name type="scientific">marine sediment metagenome</name>
    <dbReference type="NCBI Taxonomy" id="412755"/>
    <lineage>
        <taxon>unclassified sequences</taxon>
        <taxon>metagenomes</taxon>
        <taxon>ecological metagenomes</taxon>
    </lineage>
</organism>
<dbReference type="GO" id="GO:0009245">
    <property type="term" value="P:lipid A biosynthetic process"/>
    <property type="evidence" value="ECO:0007669"/>
    <property type="project" value="UniProtKB-KW"/>
</dbReference>
<evidence type="ECO:0000256" key="5">
    <source>
        <dbReference type="ARBA" id="ARBA00023315"/>
    </source>
</evidence>
<evidence type="ECO:0000259" key="7">
    <source>
        <dbReference type="Pfam" id="PF13720"/>
    </source>
</evidence>
<feature type="region of interest" description="Disordered" evidence="6">
    <location>
        <begin position="147"/>
        <end position="172"/>
    </location>
</feature>
<keyword evidence="1" id="KW-0444">Lipid biosynthesis</keyword>
<evidence type="ECO:0000256" key="4">
    <source>
        <dbReference type="ARBA" id="ARBA00023098"/>
    </source>
</evidence>
<keyword evidence="3" id="KW-0808">Transferase</keyword>
<dbReference type="Gene3D" id="2.160.10.10">
    <property type="entry name" value="Hexapeptide repeat proteins"/>
    <property type="match status" value="1"/>
</dbReference>
<dbReference type="InterPro" id="IPR010137">
    <property type="entry name" value="Lipid_A_LpxA"/>
</dbReference>
<keyword evidence="4" id="KW-0443">Lipid metabolism</keyword>
<evidence type="ECO:0000256" key="2">
    <source>
        <dbReference type="ARBA" id="ARBA00022556"/>
    </source>
</evidence>
<evidence type="ECO:0000256" key="6">
    <source>
        <dbReference type="SAM" id="MobiDB-lite"/>
    </source>
</evidence>
<reference evidence="8" key="1">
    <citation type="journal article" date="2015" name="Nature">
        <title>Complex archaea that bridge the gap between prokaryotes and eukaryotes.</title>
        <authorList>
            <person name="Spang A."/>
            <person name="Saw J.H."/>
            <person name="Jorgensen S.L."/>
            <person name="Zaremba-Niedzwiedzka K."/>
            <person name="Martijn J."/>
            <person name="Lind A.E."/>
            <person name="van Eijk R."/>
            <person name="Schleper C."/>
            <person name="Guy L."/>
            <person name="Ettema T.J."/>
        </authorList>
    </citation>
    <scope>NUCLEOTIDE SEQUENCE</scope>
</reference>
<evidence type="ECO:0000313" key="8">
    <source>
        <dbReference type="EMBL" id="KKK51298.1"/>
    </source>
</evidence>
<name>A0A0F8W3X6_9ZZZZ</name>
<feature type="non-terminal residue" evidence="8">
    <location>
        <position position="1"/>
    </location>
</feature>
<dbReference type="PANTHER" id="PTHR43480">
    <property type="entry name" value="ACYL-[ACYL-CARRIER-PROTEIN]--UDP-N-ACETYLGLUCOSAMINE O-ACYLTRANSFERASE"/>
    <property type="match status" value="1"/>
</dbReference>
<keyword evidence="5" id="KW-0012">Acyltransferase</keyword>
<evidence type="ECO:0000256" key="1">
    <source>
        <dbReference type="ARBA" id="ARBA00022516"/>
    </source>
</evidence>
<gene>
    <name evidence="8" type="ORF">LCGC14_3116340</name>
</gene>
<feature type="domain" description="UDP N-acetylglucosamine O-acyltransferase C-terminal" evidence="7">
    <location>
        <begin position="60"/>
        <end position="139"/>
    </location>
</feature>
<dbReference type="EMBL" id="LAZR01067577">
    <property type="protein sequence ID" value="KKK51298.1"/>
    <property type="molecule type" value="Genomic_DNA"/>
</dbReference>
<proteinExistence type="predicted"/>
<keyword evidence="2" id="KW-0441">Lipid A biosynthesis</keyword>
<dbReference type="AlphaFoldDB" id="A0A0F8W3X6"/>
<dbReference type="InterPro" id="IPR011004">
    <property type="entry name" value="Trimer_LpxA-like_sf"/>
</dbReference>
<dbReference type="SUPFAM" id="SSF51161">
    <property type="entry name" value="Trimeric LpxA-like enzymes"/>
    <property type="match status" value="1"/>
</dbReference>
<dbReference type="Pfam" id="PF13720">
    <property type="entry name" value="Acetyltransf_11"/>
    <property type="match status" value="1"/>
</dbReference>
<sequence>THIAHNCCIGNHTILTNNVMLAGHVTVEDRAYLAGAAGIHQFGRIGTLAMVGGQAHLSRDVPPFVTIDGLSSLVVGLNQVGLRRAGFDQQQVRQLKAAYRVTYRSGLPWKETLARLHAEFPDGPAAKFYEFLSTTTRGITLERRTPPGATLRIHGESDGESDTETGPQAKAG</sequence>
<dbReference type="PANTHER" id="PTHR43480:SF1">
    <property type="entry name" value="ACYL-[ACYL-CARRIER-PROTEIN]--UDP-N-ACETYLGLUCOSAMINE O-ACYLTRANSFERASE, MITOCHONDRIAL-RELATED"/>
    <property type="match status" value="1"/>
</dbReference>
<accession>A0A0F8W3X6</accession>
<dbReference type="GO" id="GO:0016020">
    <property type="term" value="C:membrane"/>
    <property type="evidence" value="ECO:0007669"/>
    <property type="project" value="GOC"/>
</dbReference>